<dbReference type="WBParaSite" id="JU765_v2.g14203.t1">
    <property type="protein sequence ID" value="JU765_v2.g14203.t1"/>
    <property type="gene ID" value="JU765_v2.g14203"/>
</dbReference>
<reference evidence="2" key="1">
    <citation type="submission" date="2022-11" db="UniProtKB">
        <authorList>
            <consortium name="WormBaseParasite"/>
        </authorList>
    </citation>
    <scope>IDENTIFICATION</scope>
</reference>
<sequence>MKTSTLFSCCLIAFLSTIIVVNCADGLPQNDKLFLQRLLNSDLLMAKRRGARELFGKRASPDIYGRNIRRAKELFGKRSVNNDAMISQEWVPSDDEGKSLYDEEQITYLLNALINRRDRRARSNELLG</sequence>
<protein>
    <submittedName>
        <fullName evidence="2">Uncharacterized protein</fullName>
    </submittedName>
</protein>
<dbReference type="Proteomes" id="UP000887576">
    <property type="component" value="Unplaced"/>
</dbReference>
<organism evidence="1 2">
    <name type="scientific">Panagrolaimus sp. JU765</name>
    <dbReference type="NCBI Taxonomy" id="591449"/>
    <lineage>
        <taxon>Eukaryota</taxon>
        <taxon>Metazoa</taxon>
        <taxon>Ecdysozoa</taxon>
        <taxon>Nematoda</taxon>
        <taxon>Chromadorea</taxon>
        <taxon>Rhabditida</taxon>
        <taxon>Tylenchina</taxon>
        <taxon>Panagrolaimomorpha</taxon>
        <taxon>Panagrolaimoidea</taxon>
        <taxon>Panagrolaimidae</taxon>
        <taxon>Panagrolaimus</taxon>
    </lineage>
</organism>
<evidence type="ECO:0000313" key="1">
    <source>
        <dbReference type="Proteomes" id="UP000887576"/>
    </source>
</evidence>
<name>A0AC34Q8V7_9BILA</name>
<evidence type="ECO:0000313" key="2">
    <source>
        <dbReference type="WBParaSite" id="JU765_v2.g14203.t1"/>
    </source>
</evidence>
<proteinExistence type="predicted"/>
<accession>A0AC34Q8V7</accession>